<protein>
    <submittedName>
        <fullName evidence="2">Phosphatidylinositol 3-and 4-kinase</fullName>
        <ecNumber evidence="2">2.7.11.1</ecNumber>
    </submittedName>
</protein>
<sequence length="2567" mass="278658">MAPLSSLRLSQHPRSSSFPVASFAADTASSSSSSRDSQQAAEQLEQTLSAILTRLGDGEEHWTETEREMLFASLFGGAEARLTERERRRTPQGTTHGDASTAENFEARDGLLGAIEQAALLQEPPALLTAKRTGLELCRLAVETFGGAYIHTRAISCVQTSCLHLFRVDASQHVKREALLLLKESLFAAVSAASLRSSSIVSSVSFSLQNRRDRAPGFAEMARRGGDAEARGEHKANEMEYGEETEEGKEEGEEGEEEEGEGIWRERTKGEEEVERRIDLMELILKVTGDLLERRKMLGASVQAAAVLLLGELSFLFPSFFCRHPRWREDLLRIFLRVVQPSATSKKLEESLLQAALEALRVFLIRHTVCFFALPRDSRLALYAAVSVWASPDSLFVSSSEHREASVPGHRDSTLNDPGQDVRRVSHPCQEALVSSSPPPLSSSSSPSSLSSSSSSGLASAGRKAASVPLRLAGLRLLYAHADVFLEGLVEDVTSGERQRDSLLLERQERLNKEALCAKRTPGESSLPLHLSDASASRTAVEKGEKSEEENKWDCSLLDRLLFAATEGSNPRLREAGLSALEAVTKALLEFSFRSSLRISRSPREQRGSRRREDTQKEEGASKRDLLRGGASGCLGFSEEHQVTCQRRLQRLLFQVSSGLRRASFSVCNLPGHRIFALDHDDVASALRQCEVYGRLLSLLLSSAFSSSIPSSLTSSPRGSASSSPPAFRSSSCLSSEMFSASAFPSLLASPSSSSATSSSPFSPASSPFASSSSASHFREWSLCGVPDTVSVHLGFAGATRLLRVSRFLLSEMKLPSSRQTPLPSGHVGGETHAAASRGALSLAMVGMAGKHVAGLVLAASRLACGFLQLLLEERVAQRERSETRRAGQRGRGRGRDWCREEAQRGEGTGGRRNEEDGGRAAKGRLLAERSRERKMETVARMREKRERNVTQEAKKLWGTLAETTRKVVLLFVQTNALYESDEKKERISRAVGAACAALAQGRLLEETQTAEAAENWKPDDQEREETEGEEGEEEEEAGGEEEGREEGDEEGEREGEREESGDSGDRRKRGPMTPAEAPVKKRPRTEKKRVSSWEEVKEEAEEEDDEDEGEEEQIRLSAGDWLSVVIEETVFLAIVSSEASERVDSEEEGDGLLTRQLSVEAAQRGVEEETTEIVVRFEDKEGARTRSIGELWRRALAFLKAAEETPFFAEEAAASEEASSASFELRKMNIMEVEARRNQSGDGRSRWTPERDADARRVEEGPRVSVAERRRRSHFSHFSSSPSFASSFLSSSLARSSQQVADGLLRSSLGVYCLALGAARLLSRTQEDFFQQLRETVLSCFSGEEAEDERSTSAWRTAPSTFLPASLLSFDARRVSVLRSVRLEREPECVSGKAQSARRRSRETAGEAGGGDSDEEDDPTADGERETTLTLGSPRTDTAAASVLASAVVEAQFTANGNTLSRLAFLLQRVFAEETKLLPLLLPWVAVFVASASAALADGERCSRPSSLVDSVAVLRPFLLAWREAEQVAFLLHECPEREHSTQRRSCTSSPCSASSLALCSASASSPSSSSPSCPSSPSSSSPSCPSSPSSSSPSCPLCSSWSTACSASRFAFPSSASFLASEDRRLRMWMAWRASVARRVREFWVEFAGACVEEFTEAAKGDEGEGPGRCFSGEADQPDETQSLRASLGLLLAATPTVLSEQLSLLMPVLLPRALTAGLSDPSLAEMSLSLLETTLHAVDEAVDSEASAALKPALFASCWRSPDACSLPRGCSCFSAPASAACASPAFLSSSRSAAPPVSPGSPPEDALASFKDLVRSLLPLLRPYVGAAAEAQRRASSREEEYRTSVKRRKFPRPSSLSQASPLSASPSSASFFSSSSPLTSSGHTRGGGRDAPGGVGGRGFQGASRISVNPRVDFGLRILRFLGDIGGLLTESRHLGGENRREETSLFASLTSTEERDESAEKRWPLSLRASLAFIQTRHPRSASSFAFRIHRLLLHLPLAVFPSSSSLPSASPLRSSSFLSLAERLGVAEMPREEAEGTCAVATLRLDDLLASVCTAALGATDRQTRATACELLFMLLSYVRGQATRLLAPLRDEELRAKGKTQIHRCARASAGETTPGDLADLREEQNLCRQLVAAVYRHSVPALLRLCSETRNDALPRKILLPLLLQIAAEVAEESCMAWDAENGLDDRLIALESVLLSALTASSSTPPLRSLASFIFSSLLLQLFVIAFTSSALASSSALSTASSSSSSSCRSASDAKQGVWQRPVSATTSTREAASAAFSVVAESRRTARAAAALAVCARLLQSLQLALLLPCAAARLGAASVLSRLLPLFHLSKNARDAEPPLFREFFFDRLPEWLLAVLAALSEETNGTQKGEQEGETEKRETRGAGEEQREAERTEERKQKKAEDGCGRRPEEGTVNASRDQSRDKARHRMETAVEKTDRNGLSALEVRRKVGLQRSFERSLASLAAGLASALVSRHTLTAIVFLERPGAVDDSEGREGKRGSNGDQQDRDAGERRRTTERQGAMKLLSLATALWPYAVYVHRKRRNRLMLLHSS</sequence>
<evidence type="ECO:0000313" key="3">
    <source>
        <dbReference type="Proteomes" id="UP000074247"/>
    </source>
</evidence>
<feature type="compositionally biased region" description="Polar residues" evidence="1">
    <location>
        <begin position="7"/>
        <end position="19"/>
    </location>
</feature>
<feature type="region of interest" description="Disordered" evidence="1">
    <location>
        <begin position="879"/>
        <end position="930"/>
    </location>
</feature>
<feature type="region of interest" description="Disordered" evidence="1">
    <location>
        <begin position="82"/>
        <end position="103"/>
    </location>
</feature>
<feature type="compositionally biased region" description="Basic and acidic residues" evidence="1">
    <location>
        <begin position="894"/>
        <end position="930"/>
    </location>
</feature>
<keyword evidence="2" id="KW-0808">Transferase</keyword>
<reference evidence="2 3" key="1">
    <citation type="journal article" date="2016" name="Nat. Commun.">
        <title>Local admixture of amplified and diversified secreted pathogenesis determinants shapes mosaic Toxoplasma gondii genomes.</title>
        <authorList>
            <person name="Lorenzi H."/>
            <person name="Khan A."/>
            <person name="Behnke M.S."/>
            <person name="Namasivayam S."/>
            <person name="Swapna L.S."/>
            <person name="Hadjithomas M."/>
            <person name="Karamycheva S."/>
            <person name="Pinney D."/>
            <person name="Brunk B.P."/>
            <person name="Ajioka J.W."/>
            <person name="Ajzenberg D."/>
            <person name="Boothroyd J.C."/>
            <person name="Boyle J.P."/>
            <person name="Darde M.L."/>
            <person name="Diaz-Miranda M.A."/>
            <person name="Dubey J.P."/>
            <person name="Fritz H.M."/>
            <person name="Gennari S.M."/>
            <person name="Gregory B.D."/>
            <person name="Kim K."/>
            <person name="Saeij J.P."/>
            <person name="Su C."/>
            <person name="White M.W."/>
            <person name="Zhu X.Q."/>
            <person name="Howe D.K."/>
            <person name="Rosenthal B.M."/>
            <person name="Grigg M.E."/>
            <person name="Parkinson J."/>
            <person name="Liu L."/>
            <person name="Kissinger J.C."/>
            <person name="Roos D.S."/>
            <person name="Sibley L.D."/>
        </authorList>
    </citation>
    <scope>NUCLEOTIDE SEQUENCE [LARGE SCALE GENOMIC DNA]</scope>
    <source>
        <strain evidence="2 3">ARI</strain>
    </source>
</reference>
<name>A0A139Y3D4_TOXGO</name>
<dbReference type="EMBL" id="AGQS02004061">
    <property type="protein sequence ID" value="KYF45465.1"/>
    <property type="molecule type" value="Genomic_DNA"/>
</dbReference>
<feature type="compositionally biased region" description="Polar residues" evidence="1">
    <location>
        <begin position="91"/>
        <end position="103"/>
    </location>
</feature>
<dbReference type="Proteomes" id="UP000074247">
    <property type="component" value="Unassembled WGS sequence"/>
</dbReference>
<proteinExistence type="predicted"/>
<feature type="compositionally biased region" description="Low complexity" evidence="1">
    <location>
        <begin position="21"/>
        <end position="41"/>
    </location>
</feature>
<feature type="region of interest" description="Disordered" evidence="1">
    <location>
        <begin position="1393"/>
        <end position="1435"/>
    </location>
</feature>
<evidence type="ECO:0000256" key="1">
    <source>
        <dbReference type="SAM" id="MobiDB-lite"/>
    </source>
</evidence>
<evidence type="ECO:0000313" key="2">
    <source>
        <dbReference type="EMBL" id="KYF45465.1"/>
    </source>
</evidence>
<feature type="compositionally biased region" description="Gly residues" evidence="1">
    <location>
        <begin position="1894"/>
        <end position="1905"/>
    </location>
</feature>
<feature type="compositionally biased region" description="Basic and acidic residues" evidence="1">
    <location>
        <begin position="223"/>
        <end position="238"/>
    </location>
</feature>
<feature type="region of interest" description="Disordered" evidence="1">
    <location>
        <begin position="429"/>
        <end position="458"/>
    </location>
</feature>
<feature type="region of interest" description="Disordered" evidence="1">
    <location>
        <begin position="521"/>
        <end position="547"/>
    </location>
</feature>
<feature type="region of interest" description="Disordered" evidence="1">
    <location>
        <begin position="223"/>
        <end position="268"/>
    </location>
</feature>
<feature type="compositionally biased region" description="Acidic residues" evidence="1">
    <location>
        <begin position="1022"/>
        <end position="1054"/>
    </location>
</feature>
<feature type="compositionally biased region" description="Basic and acidic residues" evidence="1">
    <location>
        <begin position="2433"/>
        <end position="2451"/>
    </location>
</feature>
<feature type="region of interest" description="Disordered" evidence="1">
    <location>
        <begin position="1"/>
        <end position="43"/>
    </location>
</feature>
<feature type="compositionally biased region" description="Basic and acidic residues" evidence="1">
    <location>
        <begin position="1055"/>
        <end position="1066"/>
    </location>
</feature>
<feature type="region of interest" description="Disordered" evidence="1">
    <location>
        <begin position="1236"/>
        <end position="1267"/>
    </location>
</feature>
<feature type="compositionally biased region" description="Basic and acidic residues" evidence="1">
    <location>
        <begin position="2383"/>
        <end position="2425"/>
    </location>
</feature>
<feature type="compositionally biased region" description="Low complexity" evidence="1">
    <location>
        <begin position="442"/>
        <end position="456"/>
    </location>
</feature>
<dbReference type="PANTHER" id="PTHR43670:SF131">
    <property type="entry name" value="LRRGT00202"/>
    <property type="match status" value="1"/>
</dbReference>
<feature type="region of interest" description="Disordered" evidence="1">
    <location>
        <begin position="1007"/>
        <end position="1116"/>
    </location>
</feature>
<feature type="region of interest" description="Disordered" evidence="1">
    <location>
        <begin position="2503"/>
        <end position="2533"/>
    </location>
</feature>
<feature type="compositionally biased region" description="Acidic residues" evidence="1">
    <location>
        <begin position="1097"/>
        <end position="1112"/>
    </location>
</feature>
<feature type="region of interest" description="Disordered" evidence="1">
    <location>
        <begin position="602"/>
        <end position="627"/>
    </location>
</feature>
<dbReference type="VEuPathDB" id="ToxoDB:TGARI_266010A"/>
<feature type="compositionally biased region" description="Acidic residues" evidence="1">
    <location>
        <begin position="240"/>
        <end position="261"/>
    </location>
</feature>
<dbReference type="EC" id="2.7.11.1" evidence="2"/>
<dbReference type="GO" id="GO:0005737">
    <property type="term" value="C:cytoplasm"/>
    <property type="evidence" value="ECO:0007669"/>
    <property type="project" value="TreeGrafter"/>
</dbReference>
<dbReference type="PANTHER" id="PTHR43670">
    <property type="entry name" value="HEAT SHOCK PROTEIN 26"/>
    <property type="match status" value="1"/>
</dbReference>
<gene>
    <name evidence="2" type="ORF">TGARI_266010A</name>
</gene>
<feature type="region of interest" description="Disordered" evidence="1">
    <location>
        <begin position="2377"/>
        <end position="2451"/>
    </location>
</feature>
<feature type="region of interest" description="Disordered" evidence="1">
    <location>
        <begin position="1836"/>
        <end position="1907"/>
    </location>
</feature>
<dbReference type="GO" id="GO:0004674">
    <property type="term" value="F:protein serine/threonine kinase activity"/>
    <property type="evidence" value="ECO:0007669"/>
    <property type="project" value="UniProtKB-EC"/>
</dbReference>
<feature type="compositionally biased region" description="Basic and acidic residues" evidence="1">
    <location>
        <begin position="1836"/>
        <end position="1848"/>
    </location>
</feature>
<accession>A0A139Y3D4</accession>
<feature type="compositionally biased region" description="Acidic residues" evidence="1">
    <location>
        <begin position="1413"/>
        <end position="1422"/>
    </location>
</feature>
<comment type="caution">
    <text evidence="2">The sequence shown here is derived from an EMBL/GenBank/DDBJ whole genome shotgun (WGS) entry which is preliminary data.</text>
</comment>
<organism evidence="2 3">
    <name type="scientific">Toxoplasma gondii ARI</name>
    <dbReference type="NCBI Taxonomy" id="1074872"/>
    <lineage>
        <taxon>Eukaryota</taxon>
        <taxon>Sar</taxon>
        <taxon>Alveolata</taxon>
        <taxon>Apicomplexa</taxon>
        <taxon>Conoidasida</taxon>
        <taxon>Coccidia</taxon>
        <taxon>Eucoccidiorida</taxon>
        <taxon>Eimeriorina</taxon>
        <taxon>Sarcocystidae</taxon>
        <taxon>Toxoplasma</taxon>
    </lineage>
</organism>
<feature type="compositionally biased region" description="Low complexity" evidence="1">
    <location>
        <begin position="1859"/>
        <end position="1888"/>
    </location>
</feature>
<keyword evidence="2" id="KW-0418">Kinase</keyword>
<feature type="compositionally biased region" description="Basic and acidic residues" evidence="1">
    <location>
        <begin position="2506"/>
        <end position="2532"/>
    </location>
</feature>